<dbReference type="EMBL" id="BAAAZW010000005">
    <property type="protein sequence ID" value="GAA3958929.1"/>
    <property type="molecule type" value="Genomic_DNA"/>
</dbReference>
<evidence type="ECO:0000256" key="2">
    <source>
        <dbReference type="ARBA" id="ARBA00023125"/>
    </source>
</evidence>
<evidence type="ECO:0000259" key="5">
    <source>
        <dbReference type="PROSITE" id="PS01124"/>
    </source>
</evidence>
<dbReference type="PANTHER" id="PTHR46796">
    <property type="entry name" value="HTH-TYPE TRANSCRIPTIONAL ACTIVATOR RHAS-RELATED"/>
    <property type="match status" value="1"/>
</dbReference>
<dbReference type="InterPro" id="IPR018062">
    <property type="entry name" value="HTH_AraC-typ_CS"/>
</dbReference>
<reference evidence="7" key="1">
    <citation type="journal article" date="2019" name="Int. J. Syst. Evol. Microbiol.">
        <title>The Global Catalogue of Microorganisms (GCM) 10K type strain sequencing project: providing services to taxonomists for standard genome sequencing and annotation.</title>
        <authorList>
            <consortium name="The Broad Institute Genomics Platform"/>
            <consortium name="The Broad Institute Genome Sequencing Center for Infectious Disease"/>
            <person name="Wu L."/>
            <person name="Ma J."/>
        </authorList>
    </citation>
    <scope>NUCLEOTIDE SEQUENCE [LARGE SCALE GENOMIC DNA]</scope>
    <source>
        <strain evidence="7">JCM 16923</strain>
    </source>
</reference>
<dbReference type="Proteomes" id="UP001418444">
    <property type="component" value="Unassembled WGS sequence"/>
</dbReference>
<comment type="caution">
    <text evidence="6">The sequence shown here is derived from an EMBL/GenBank/DDBJ whole genome shotgun (WGS) entry which is preliminary data.</text>
</comment>
<name>A0ABP7P349_9ACTN</name>
<proteinExistence type="predicted"/>
<dbReference type="InterPro" id="IPR009057">
    <property type="entry name" value="Homeodomain-like_sf"/>
</dbReference>
<dbReference type="PROSITE" id="PS00041">
    <property type="entry name" value="HTH_ARAC_FAMILY_1"/>
    <property type="match status" value="1"/>
</dbReference>
<keyword evidence="3" id="KW-0804">Transcription</keyword>
<protein>
    <recommendedName>
        <fullName evidence="5">HTH araC/xylS-type domain-containing protein</fullName>
    </recommendedName>
</protein>
<feature type="region of interest" description="Disordered" evidence="4">
    <location>
        <begin position="303"/>
        <end position="336"/>
    </location>
</feature>
<dbReference type="SMART" id="SM00342">
    <property type="entry name" value="HTH_ARAC"/>
    <property type="match status" value="1"/>
</dbReference>
<accession>A0ABP7P349</accession>
<keyword evidence="2" id="KW-0238">DNA-binding</keyword>
<evidence type="ECO:0000313" key="7">
    <source>
        <dbReference type="Proteomes" id="UP001418444"/>
    </source>
</evidence>
<evidence type="ECO:0000256" key="1">
    <source>
        <dbReference type="ARBA" id="ARBA00023015"/>
    </source>
</evidence>
<dbReference type="Pfam" id="PF12833">
    <property type="entry name" value="HTH_18"/>
    <property type="match status" value="1"/>
</dbReference>
<feature type="compositionally biased region" description="Low complexity" evidence="4">
    <location>
        <begin position="311"/>
        <end position="320"/>
    </location>
</feature>
<dbReference type="InterPro" id="IPR018060">
    <property type="entry name" value="HTH_AraC"/>
</dbReference>
<evidence type="ECO:0000256" key="4">
    <source>
        <dbReference type="SAM" id="MobiDB-lite"/>
    </source>
</evidence>
<keyword evidence="7" id="KW-1185">Reference proteome</keyword>
<keyword evidence="1" id="KW-0805">Transcription regulation</keyword>
<evidence type="ECO:0000313" key="6">
    <source>
        <dbReference type="EMBL" id="GAA3958929.1"/>
    </source>
</evidence>
<sequence>MGSGSSRPVHASLRGPSGLVAHPAFDRIRVSEPERFRAMVRTAQLATMRAQMTQLTECTVEGTAANPARDPADRMMMAAVADGPSRLKVPGSGAEMDCAAGRLVVVAPGARFSWRFFGPVGIAALSVPAVLIDRLGTTGRRPGAAALSDSPLDRATADFVGQFALDAVSGRHPVQPRAETVVVDLIRAAVDRNADGVDSEEAYVRAAVREVIEREFAHTSLSAARIAELLSMSRRQLYRYFEGSPETVADLIAARRVEHARELLDAPGPVQMAQVAQACGFSSAGTLRRRFEQRFAMAPREYHLQARATRRQPPVQTQQPRRSRPSRPVSDAYEAI</sequence>
<dbReference type="InterPro" id="IPR050204">
    <property type="entry name" value="AraC_XylS_family_regulators"/>
</dbReference>
<gene>
    <name evidence="6" type="ORF">GCM10022231_18180</name>
</gene>
<evidence type="ECO:0000256" key="3">
    <source>
        <dbReference type="ARBA" id="ARBA00023163"/>
    </source>
</evidence>
<dbReference type="Gene3D" id="1.10.10.60">
    <property type="entry name" value="Homeodomain-like"/>
    <property type="match status" value="1"/>
</dbReference>
<dbReference type="PANTHER" id="PTHR46796:SF6">
    <property type="entry name" value="ARAC SUBFAMILY"/>
    <property type="match status" value="1"/>
</dbReference>
<organism evidence="6 7">
    <name type="scientific">Gordonia caeni</name>
    <dbReference type="NCBI Taxonomy" id="1007097"/>
    <lineage>
        <taxon>Bacteria</taxon>
        <taxon>Bacillati</taxon>
        <taxon>Actinomycetota</taxon>
        <taxon>Actinomycetes</taxon>
        <taxon>Mycobacteriales</taxon>
        <taxon>Gordoniaceae</taxon>
        <taxon>Gordonia</taxon>
    </lineage>
</organism>
<dbReference type="PROSITE" id="PS01124">
    <property type="entry name" value="HTH_ARAC_FAMILY_2"/>
    <property type="match status" value="1"/>
</dbReference>
<dbReference type="SUPFAM" id="SSF46689">
    <property type="entry name" value="Homeodomain-like"/>
    <property type="match status" value="1"/>
</dbReference>
<feature type="domain" description="HTH araC/xylS-type" evidence="5">
    <location>
        <begin position="206"/>
        <end position="305"/>
    </location>
</feature>